<evidence type="ECO:0000256" key="2">
    <source>
        <dbReference type="SAM" id="Phobius"/>
    </source>
</evidence>
<dbReference type="Proteomes" id="UP000572377">
    <property type="component" value="Unassembled WGS sequence"/>
</dbReference>
<dbReference type="RefSeq" id="WP_171323395.1">
    <property type="nucleotide sequence ID" value="NZ_JABFBC010000001.1"/>
</dbReference>
<sequence>MAKRYGGTYSPGGPTTPQPDAGARFRGRRAQNVSIAARAMYLVPLPLLFAGLGEVMQGDATGMAVELGAFGILMLSAVLLNEGRRAEEAYHARAVARPPAIPRKMFAAVATTLGIFLAAGLAGGSGILGGLIFAAAAGAAQVLAFGLDPMKRKGMEGASEFDIDRVARALDAAEETVADILTSVRGVGDRHLEARVEKMLSAVRDVFRTVEADPRDLTRARKFLSIYLVGARDATRRFAELYSRNRDAAARAEYEALLDDLEASFRQHRDELLRDDKVALDVEIEVLRERLQRDGL</sequence>
<evidence type="ECO:0000256" key="1">
    <source>
        <dbReference type="SAM" id="MobiDB-lite"/>
    </source>
</evidence>
<proteinExistence type="predicted"/>
<reference evidence="3 4" key="1">
    <citation type="submission" date="2020-05" db="EMBL/GenBank/DDBJ databases">
        <title>Gimesia benthica sp. nov., a novel planctomycete isolated from a deep-sea water sample of the Northwest Indian Ocean.</title>
        <authorList>
            <person name="Wang J."/>
            <person name="Ruan C."/>
            <person name="Song L."/>
            <person name="Zhu Y."/>
            <person name="Li A."/>
            <person name="Zheng X."/>
            <person name="Wang L."/>
            <person name="Lu Z."/>
            <person name="Huang Y."/>
            <person name="Du W."/>
            <person name="Zhou Y."/>
            <person name="Huang L."/>
            <person name="Dai X."/>
        </authorList>
    </citation>
    <scope>NUCLEOTIDE SEQUENCE [LARGE SCALE GENOMIC DNA]</scope>
    <source>
        <strain evidence="3 4">YYQ-30</strain>
    </source>
</reference>
<feature type="transmembrane region" description="Helical" evidence="2">
    <location>
        <begin position="62"/>
        <end position="80"/>
    </location>
</feature>
<dbReference type="EMBL" id="JABFBC010000001">
    <property type="protein sequence ID" value="NNU79986.1"/>
    <property type="molecule type" value="Genomic_DNA"/>
</dbReference>
<organism evidence="3 4">
    <name type="scientific">Halovulum dunhuangense</name>
    <dbReference type="NCBI Taxonomy" id="1505036"/>
    <lineage>
        <taxon>Bacteria</taxon>
        <taxon>Pseudomonadati</taxon>
        <taxon>Pseudomonadota</taxon>
        <taxon>Alphaproteobacteria</taxon>
        <taxon>Rhodobacterales</taxon>
        <taxon>Paracoccaceae</taxon>
        <taxon>Halovulum</taxon>
    </lineage>
</organism>
<dbReference type="Pfam" id="PF10112">
    <property type="entry name" value="Halogen_Hydrol"/>
    <property type="match status" value="1"/>
</dbReference>
<keyword evidence="2" id="KW-0812">Transmembrane</keyword>
<evidence type="ECO:0008006" key="5">
    <source>
        <dbReference type="Google" id="ProtNLM"/>
    </source>
</evidence>
<evidence type="ECO:0000313" key="3">
    <source>
        <dbReference type="EMBL" id="NNU79986.1"/>
    </source>
</evidence>
<feature type="compositionally biased region" description="Low complexity" evidence="1">
    <location>
        <begin position="1"/>
        <end position="19"/>
    </location>
</feature>
<keyword evidence="2" id="KW-0472">Membrane</keyword>
<keyword evidence="2" id="KW-1133">Transmembrane helix</keyword>
<accession>A0A849L128</accession>
<protein>
    <recommendedName>
        <fullName evidence="5">5-bromo-4-chloroindolyl phosphate hydrolysis protein</fullName>
    </recommendedName>
</protein>
<gene>
    <name evidence="3" type="ORF">HMH01_05985</name>
</gene>
<name>A0A849L128_9RHOB</name>
<dbReference type="InterPro" id="IPR018770">
    <property type="entry name" value="ChloroindolylP_hydrolase"/>
</dbReference>
<keyword evidence="4" id="KW-1185">Reference proteome</keyword>
<feature type="transmembrane region" description="Helical" evidence="2">
    <location>
        <begin position="35"/>
        <end position="56"/>
    </location>
</feature>
<dbReference type="AlphaFoldDB" id="A0A849L128"/>
<evidence type="ECO:0000313" key="4">
    <source>
        <dbReference type="Proteomes" id="UP000572377"/>
    </source>
</evidence>
<feature type="region of interest" description="Disordered" evidence="1">
    <location>
        <begin position="1"/>
        <end position="25"/>
    </location>
</feature>
<comment type="caution">
    <text evidence="3">The sequence shown here is derived from an EMBL/GenBank/DDBJ whole genome shotgun (WGS) entry which is preliminary data.</text>
</comment>